<comment type="caution">
    <text evidence="2">The sequence shown here is derived from an EMBL/GenBank/DDBJ whole genome shotgun (WGS) entry which is preliminary data.</text>
</comment>
<protein>
    <submittedName>
        <fullName evidence="2">Uncharacterized protein</fullName>
    </submittedName>
</protein>
<evidence type="ECO:0000313" key="2">
    <source>
        <dbReference type="EMBL" id="EFM92635.1"/>
    </source>
</evidence>
<reference evidence="2 3" key="1">
    <citation type="journal article" date="2010" name="J. Bacteriol.">
        <title>Comparative genomic characterization of Actinobacillus pleuropneumoniae.</title>
        <authorList>
            <person name="Xu Z."/>
            <person name="Chen X."/>
            <person name="Li L."/>
            <person name="Li T."/>
            <person name="Wang S."/>
            <person name="Chen H."/>
            <person name="Zhou R."/>
        </authorList>
    </citation>
    <scope>NUCLEOTIDE SEQUENCE [LARGE SCALE GENOMIC DNA]</scope>
    <source>
        <strain evidence="2 3">Femo</strain>
    </source>
</reference>
<dbReference type="EMBL" id="ADOG01000007">
    <property type="protein sequence ID" value="EFM92635.1"/>
    <property type="molecule type" value="Genomic_DNA"/>
</dbReference>
<proteinExistence type="predicted"/>
<sequence length="39" mass="4255">MQQFFNNLQGRVKFPIGGKVREPNEKGLAGTGEIPVPTV</sequence>
<accession>A0A828PL75</accession>
<dbReference type="AlphaFoldDB" id="A0A828PL75"/>
<feature type="region of interest" description="Disordered" evidence="1">
    <location>
        <begin position="16"/>
        <end position="39"/>
    </location>
</feature>
<evidence type="ECO:0000313" key="3">
    <source>
        <dbReference type="Proteomes" id="UP000005341"/>
    </source>
</evidence>
<evidence type="ECO:0000256" key="1">
    <source>
        <dbReference type="SAM" id="MobiDB-lite"/>
    </source>
</evidence>
<organism evidence="2 3">
    <name type="scientific">Actinobacillus pleuropneumoniae serovar 6 str. Femo</name>
    <dbReference type="NCBI Taxonomy" id="754256"/>
    <lineage>
        <taxon>Bacteria</taxon>
        <taxon>Pseudomonadati</taxon>
        <taxon>Pseudomonadota</taxon>
        <taxon>Gammaproteobacteria</taxon>
        <taxon>Pasteurellales</taxon>
        <taxon>Pasteurellaceae</taxon>
        <taxon>Actinobacillus</taxon>
    </lineage>
</organism>
<name>A0A828PL75_ACTPL</name>
<gene>
    <name evidence="2" type="ORF">appser6_4510</name>
</gene>
<dbReference type="Proteomes" id="UP000005341">
    <property type="component" value="Unassembled WGS sequence"/>
</dbReference>